<protein>
    <recommendedName>
        <fullName evidence="4">Transmembrane protein</fullName>
    </recommendedName>
</protein>
<comment type="caution">
    <text evidence="2">The sequence shown here is derived from an EMBL/GenBank/DDBJ whole genome shotgun (WGS) entry which is preliminary data.</text>
</comment>
<sequence>MYIVAIAWIYVVLMMAVTEHSIVAGVMTVVFYGLAPLALFLWLFGTPARRRARMARPQPGEDGPADDSVTVGKAVDEVVDQQNAAHAERNQ</sequence>
<evidence type="ECO:0000313" key="3">
    <source>
        <dbReference type="Proteomes" id="UP000005019"/>
    </source>
</evidence>
<evidence type="ECO:0000313" key="2">
    <source>
        <dbReference type="EMBL" id="EGK73290.1"/>
    </source>
</evidence>
<keyword evidence="1" id="KW-0472">Membrane</keyword>
<evidence type="ECO:0008006" key="4">
    <source>
        <dbReference type="Google" id="ProtNLM"/>
    </source>
</evidence>
<keyword evidence="3" id="KW-1185">Reference proteome</keyword>
<keyword evidence="1" id="KW-0812">Transmembrane</keyword>
<gene>
    <name evidence="2" type="ORF">METUNv1_00463</name>
</gene>
<accession>F5R8I7</accession>
<feature type="transmembrane region" description="Helical" evidence="1">
    <location>
        <begin position="22"/>
        <end position="44"/>
    </location>
</feature>
<dbReference type="RefSeq" id="WP_008058426.1">
    <property type="nucleotide sequence ID" value="NZ_AFHG01000029.1"/>
</dbReference>
<evidence type="ECO:0000256" key="1">
    <source>
        <dbReference type="SAM" id="Phobius"/>
    </source>
</evidence>
<dbReference type="AlphaFoldDB" id="F5R8I7"/>
<reference evidence="2 3" key="1">
    <citation type="journal article" date="2011" name="J. Bacteriol.">
        <title>Genome sequence of Methyloversatilis universalis FAM5T, a methylotrophic representative of the order Rhodocyclales.</title>
        <authorList>
            <person name="Kittichotirat W."/>
            <person name="Good N.M."/>
            <person name="Hall R."/>
            <person name="Bringel F."/>
            <person name="Lajus A."/>
            <person name="Medigue C."/>
            <person name="Smalley N.E."/>
            <person name="Beck D."/>
            <person name="Bumgarner R."/>
            <person name="Vuilleumier S."/>
            <person name="Kalyuzhnaya M.G."/>
        </authorList>
    </citation>
    <scope>NUCLEOTIDE SEQUENCE [LARGE SCALE GENOMIC DNA]</scope>
    <source>
        <strain evidence="3">ATCC BAA-1314 / JCM 13912 / FAM5</strain>
    </source>
</reference>
<keyword evidence="1" id="KW-1133">Transmembrane helix</keyword>
<organism evidence="2 3">
    <name type="scientific">Methyloversatilis universalis (strain ATCC BAA-1314 / DSM 25237 / JCM 13912 / CCUG 52030 / FAM5)</name>
    <dbReference type="NCBI Taxonomy" id="1000565"/>
    <lineage>
        <taxon>Bacteria</taxon>
        <taxon>Pseudomonadati</taxon>
        <taxon>Pseudomonadota</taxon>
        <taxon>Betaproteobacteria</taxon>
        <taxon>Nitrosomonadales</taxon>
        <taxon>Sterolibacteriaceae</taxon>
        <taxon>Methyloversatilis</taxon>
    </lineage>
</organism>
<dbReference type="Proteomes" id="UP000005019">
    <property type="component" value="Unassembled WGS sequence"/>
</dbReference>
<dbReference type="EMBL" id="AFHG01000029">
    <property type="protein sequence ID" value="EGK73290.1"/>
    <property type="molecule type" value="Genomic_DNA"/>
</dbReference>
<dbReference type="eggNOG" id="ENOG5032YR7">
    <property type="taxonomic scope" value="Bacteria"/>
</dbReference>
<dbReference type="OrthoDB" id="8565731at2"/>
<name>F5R8I7_METUF</name>
<proteinExistence type="predicted"/>